<dbReference type="RefSeq" id="WP_345189285.1">
    <property type="nucleotide sequence ID" value="NZ_BAABEH010000001.1"/>
</dbReference>
<name>A0A853CVJ9_9MICO</name>
<sequence length="174" mass="19318">MTVGATSGVRHHVVLSVVGTDRLARAGGRYFQAKAQQERLVTESGVPHSIVRSTQFFEFVRAIADSATRAQVTRVAEALVQPIAAADTAAAVADAATQAPRQGMIEVAGPDEFRLGDLVELELRWSRDPREVRAEAEREYFGTPLQPRDLLPSTDARLYWSHFTDWLDRRTRSD</sequence>
<protein>
    <submittedName>
        <fullName evidence="1">Uncharacterized protein YbjT (DUF2867 family)</fullName>
    </submittedName>
</protein>
<accession>A0A853CVJ9</accession>
<reference evidence="1 2" key="1">
    <citation type="submission" date="2020-07" db="EMBL/GenBank/DDBJ databases">
        <title>Sequencing the genomes of 1000 actinobacteria strains.</title>
        <authorList>
            <person name="Klenk H.-P."/>
        </authorList>
    </citation>
    <scope>NUCLEOTIDE SEQUENCE [LARGE SCALE GENOMIC DNA]</scope>
    <source>
        <strain evidence="1 2">DSM 15165</strain>
    </source>
</reference>
<dbReference type="SUPFAM" id="SSF51735">
    <property type="entry name" value="NAD(P)-binding Rossmann-fold domains"/>
    <property type="match status" value="1"/>
</dbReference>
<evidence type="ECO:0000313" key="1">
    <source>
        <dbReference type="EMBL" id="NYJ24448.1"/>
    </source>
</evidence>
<comment type="caution">
    <text evidence="1">The sequence shown here is derived from an EMBL/GenBank/DDBJ whole genome shotgun (WGS) entry which is preliminary data.</text>
</comment>
<dbReference type="AlphaFoldDB" id="A0A853CVJ9"/>
<dbReference type="EMBL" id="JACCFL010000001">
    <property type="protein sequence ID" value="NYJ24448.1"/>
    <property type="molecule type" value="Genomic_DNA"/>
</dbReference>
<proteinExistence type="predicted"/>
<organism evidence="1 2">
    <name type="scientific">Leifsonia shinshuensis</name>
    <dbReference type="NCBI Taxonomy" id="150026"/>
    <lineage>
        <taxon>Bacteria</taxon>
        <taxon>Bacillati</taxon>
        <taxon>Actinomycetota</taxon>
        <taxon>Actinomycetes</taxon>
        <taxon>Micrococcales</taxon>
        <taxon>Microbacteriaceae</taxon>
        <taxon>Leifsonia</taxon>
    </lineage>
</organism>
<gene>
    <name evidence="1" type="ORF">HNR13_002735</name>
</gene>
<evidence type="ECO:0000313" key="2">
    <source>
        <dbReference type="Proteomes" id="UP000578352"/>
    </source>
</evidence>
<dbReference type="Gene3D" id="3.40.50.720">
    <property type="entry name" value="NAD(P)-binding Rossmann-like Domain"/>
    <property type="match status" value="1"/>
</dbReference>
<dbReference type="InterPro" id="IPR036291">
    <property type="entry name" value="NAD(P)-bd_dom_sf"/>
</dbReference>
<dbReference type="Proteomes" id="UP000578352">
    <property type="component" value="Unassembled WGS sequence"/>
</dbReference>